<dbReference type="InterPro" id="IPR009097">
    <property type="entry name" value="Cyclic_Pdiesterase"/>
</dbReference>
<dbReference type="SUPFAM" id="SSF53300">
    <property type="entry name" value="vWA-like"/>
    <property type="match status" value="1"/>
</dbReference>
<name>A0A7S1AWD0_NOCSC</name>
<dbReference type="Gene3D" id="3.40.50.410">
    <property type="entry name" value="von Willebrand factor, type A domain"/>
    <property type="match status" value="1"/>
</dbReference>
<dbReference type="InterPro" id="IPR002035">
    <property type="entry name" value="VWF_A"/>
</dbReference>
<dbReference type="PANTHER" id="PTHR37474:SF1">
    <property type="entry name" value="2'-5' RNA LIGASE FAMILY PROTEIN"/>
    <property type="match status" value="1"/>
</dbReference>
<reference evidence="2" key="1">
    <citation type="submission" date="2021-01" db="EMBL/GenBank/DDBJ databases">
        <authorList>
            <person name="Corre E."/>
            <person name="Pelletier E."/>
            <person name="Niang G."/>
            <person name="Scheremetjew M."/>
            <person name="Finn R."/>
            <person name="Kale V."/>
            <person name="Holt S."/>
            <person name="Cochrane G."/>
            <person name="Meng A."/>
            <person name="Brown T."/>
            <person name="Cohen L."/>
        </authorList>
    </citation>
    <scope>NUCLEOTIDE SEQUENCE</scope>
</reference>
<gene>
    <name evidence="2" type="ORF">NSCI0253_LOCUS40432</name>
</gene>
<dbReference type="Gene3D" id="3.90.1140.10">
    <property type="entry name" value="Cyclic phosphodiesterase"/>
    <property type="match status" value="1"/>
</dbReference>
<accession>A0A7S1AWD0</accession>
<dbReference type="InterPro" id="IPR036465">
    <property type="entry name" value="vWFA_dom_sf"/>
</dbReference>
<dbReference type="Pfam" id="PF13563">
    <property type="entry name" value="2_5_RNA_ligase2"/>
    <property type="match status" value="1"/>
</dbReference>
<dbReference type="AlphaFoldDB" id="A0A7S1AWD0"/>
<evidence type="ECO:0000259" key="1">
    <source>
        <dbReference type="SMART" id="SM00327"/>
    </source>
</evidence>
<dbReference type="EMBL" id="HBFQ01056950">
    <property type="protein sequence ID" value="CAD8866077.1"/>
    <property type="molecule type" value="Transcribed_RNA"/>
</dbReference>
<organism evidence="2">
    <name type="scientific">Noctiluca scintillans</name>
    <name type="common">Sea sparkle</name>
    <name type="synonym">Red tide dinoflagellate</name>
    <dbReference type="NCBI Taxonomy" id="2966"/>
    <lineage>
        <taxon>Eukaryota</taxon>
        <taxon>Sar</taxon>
        <taxon>Alveolata</taxon>
        <taxon>Dinophyceae</taxon>
        <taxon>Noctilucales</taxon>
        <taxon>Noctilucaceae</taxon>
        <taxon>Noctiluca</taxon>
    </lineage>
</organism>
<proteinExistence type="predicted"/>
<dbReference type="PANTHER" id="PTHR37474">
    <property type="entry name" value="RNA LIGASE/CYCLIC NUCLEOTIDE PHOSPHODIESTERASE"/>
    <property type="match status" value="1"/>
</dbReference>
<dbReference type="SUPFAM" id="SSF55144">
    <property type="entry name" value="LigT-like"/>
    <property type="match status" value="1"/>
</dbReference>
<feature type="domain" description="VWFA" evidence="1">
    <location>
        <begin position="237"/>
        <end position="406"/>
    </location>
</feature>
<dbReference type="SMART" id="SM00327">
    <property type="entry name" value="VWA"/>
    <property type="match status" value="1"/>
</dbReference>
<evidence type="ECO:0000313" key="2">
    <source>
        <dbReference type="EMBL" id="CAD8866077.1"/>
    </source>
</evidence>
<dbReference type="Pfam" id="PF00092">
    <property type="entry name" value="VWA"/>
    <property type="match status" value="1"/>
</dbReference>
<sequence>MDEGTKLTALALIPGLSSWPTIQTLRVAHDPQVHVWPPHINILYPFLPEQSCALAAERLAVATAALKPLRIRFRRFGHFGPTAFLEPDCSEQLEELFAACRGALPELQVANRPFAPHLTIGRFNNTTECVDFISSCPPPDIETEVSALSLLCREPEHPFRTLLRVRLGLGELAVEQGESQVYAFRSVTAPDSSELEAKALDHHVNMYQRDDDVVRVVCSVQADRLGRRTESGAPASAKRTIFVVDQSGSMKGAYGQVQDVVRYMTKESAQGKHRIHYVLYNKTAREVTAQEVLESSASGTTNFGAAFEAIQSVVSSLSSGVHVSIVFMTDGQDTASKDLKSSTDHFAEFVRSCGRPVVIHTIGFTQSHSHEFLEKIRFMGTSEGTHRYAKDTGLEESFAQMFDLVDVSMQITLQVGSRSLQCDGLEVDDQVRFDVLVPSNSWEMEEHITVTVTLNGHVEVPLEYRDVDQVFLVRKVDNTDVRTQQDLDRVQRMLSSVEICKAKKWQRQELGDMRKDAQARLDRYHDLFASEARTGVSSSVSLTAELSSLRHEATFSKARRARAMAQRATSNASTVQLMEQFLKALPPLPPDDLASLELQGLCCPLSGESAEEIMQNSYRDFFVFTLSVLRPEDVIDAPTALQVQQVLSGTYSHSAFRSGSEHAIRVSGGEGAHGGFVGSCKHPVALSSEVGLFRGPDGQMMNACLPLYLCESHFARVRVQIKPILGYFFTLDPLGYKGDQCIALFGVLGTMLSLQAMVFDTRLKGGWAEWLIADFTKLCRGLQPLALEYLASGGYTGVVRGDLLEEFLMSPAWRTKERLTSLEVLVGWARASGAEPSPRFHMAFVEELWRRNLTALYKGVPREQLFEVLERLLYGPDTLVDEEGADGDAAPSSSATKDREFSLWARYRRGDLSKKDAEGVRRKYGKDGPKVEVPISTSSSYEPRRCLRYEEAADYLDGIVTDVLGKIRRANIWVSDLFGGRADGHGFLGQEKWIMLIQALRHVGNDVMNTAVAKGTYLNTWECQGEEGASHIVRLLHERFESSRREKWSACVDRRNALLTAKSMLATTDIDAFAGRCLLSCPTRGGDVFDHLVGLLRACSDRASAQQVPLLREKVAALLTGRIGDWRMLADGSSWVHCSKETALYLKEAVGEESFEQIELAMYGTWGHVYRESDIPNRHGHCNSNPNSNLVERFAGFRLG</sequence>
<dbReference type="CDD" id="cd00198">
    <property type="entry name" value="vWFA"/>
    <property type="match status" value="1"/>
</dbReference>
<protein>
    <recommendedName>
        <fullName evidence="1">VWFA domain-containing protein</fullName>
    </recommendedName>
</protein>